<dbReference type="PANTHER" id="PTHR33909">
    <property type="entry name" value="SEC TRANSLOCON ACCESSORY COMPLEX SUBUNIT YAJC"/>
    <property type="match status" value="1"/>
</dbReference>
<evidence type="ECO:0000256" key="8">
    <source>
        <dbReference type="ARBA" id="ARBA00023010"/>
    </source>
</evidence>
<accession>A0ABT1RL57</accession>
<organism evidence="12 13">
    <name type="scientific">Anaerovorax odorimutans</name>
    <dbReference type="NCBI Taxonomy" id="109327"/>
    <lineage>
        <taxon>Bacteria</taxon>
        <taxon>Bacillati</taxon>
        <taxon>Bacillota</taxon>
        <taxon>Clostridia</taxon>
        <taxon>Peptostreptococcales</taxon>
        <taxon>Anaerovoracaceae</taxon>
        <taxon>Anaerovorax</taxon>
    </lineage>
</organism>
<comment type="subcellular location">
    <subcellularLocation>
        <location evidence="1">Cell membrane</location>
        <topology evidence="1">Single-pass membrane protein</topology>
    </subcellularLocation>
</comment>
<evidence type="ECO:0000256" key="6">
    <source>
        <dbReference type="ARBA" id="ARBA00022927"/>
    </source>
</evidence>
<proteinExistence type="inferred from homology"/>
<keyword evidence="13" id="KW-1185">Reference proteome</keyword>
<keyword evidence="9 11" id="KW-0472">Membrane</keyword>
<keyword evidence="7 11" id="KW-1133">Transmembrane helix</keyword>
<evidence type="ECO:0000256" key="1">
    <source>
        <dbReference type="ARBA" id="ARBA00004162"/>
    </source>
</evidence>
<dbReference type="PRINTS" id="PR01853">
    <property type="entry name" value="YAJCTRNLCASE"/>
</dbReference>
<evidence type="ECO:0000313" key="12">
    <source>
        <dbReference type="EMBL" id="MCQ4635917.1"/>
    </source>
</evidence>
<protein>
    <submittedName>
        <fullName evidence="12">Preprotein translocase subunit YajC</fullName>
    </submittedName>
</protein>
<feature type="compositionally biased region" description="Acidic residues" evidence="10">
    <location>
        <begin position="128"/>
        <end position="155"/>
    </location>
</feature>
<dbReference type="SMART" id="SM01323">
    <property type="entry name" value="YajC"/>
    <property type="match status" value="1"/>
</dbReference>
<reference evidence="12 13" key="1">
    <citation type="submission" date="2022-06" db="EMBL/GenBank/DDBJ databases">
        <title>Isolation of gut microbiota from human fecal samples.</title>
        <authorList>
            <person name="Pamer E.G."/>
            <person name="Barat B."/>
            <person name="Waligurski E."/>
            <person name="Medina S."/>
            <person name="Paddock L."/>
            <person name="Mostad J."/>
        </authorList>
    </citation>
    <scope>NUCLEOTIDE SEQUENCE [LARGE SCALE GENOMIC DNA]</scope>
    <source>
        <strain evidence="12 13">SL.3.17</strain>
    </source>
</reference>
<dbReference type="Pfam" id="PF02699">
    <property type="entry name" value="YajC"/>
    <property type="match status" value="1"/>
</dbReference>
<feature type="region of interest" description="Disordered" evidence="10">
    <location>
        <begin position="91"/>
        <end position="155"/>
    </location>
</feature>
<evidence type="ECO:0000256" key="11">
    <source>
        <dbReference type="SAM" id="Phobius"/>
    </source>
</evidence>
<name>A0ABT1RL57_9FIRM</name>
<comment type="similarity">
    <text evidence="2">Belongs to the YajC family.</text>
</comment>
<dbReference type="PANTHER" id="PTHR33909:SF1">
    <property type="entry name" value="SEC TRANSLOCON ACCESSORY COMPLEX SUBUNIT YAJC"/>
    <property type="match status" value="1"/>
</dbReference>
<evidence type="ECO:0000256" key="10">
    <source>
        <dbReference type="SAM" id="MobiDB-lite"/>
    </source>
</evidence>
<keyword evidence="4" id="KW-1003">Cell membrane</keyword>
<dbReference type="Proteomes" id="UP001524502">
    <property type="component" value="Unassembled WGS sequence"/>
</dbReference>
<keyword evidence="6" id="KW-0653">Protein transport</keyword>
<evidence type="ECO:0000256" key="5">
    <source>
        <dbReference type="ARBA" id="ARBA00022692"/>
    </source>
</evidence>
<feature type="transmembrane region" description="Helical" evidence="11">
    <location>
        <begin position="6"/>
        <end position="23"/>
    </location>
</feature>
<evidence type="ECO:0000256" key="9">
    <source>
        <dbReference type="ARBA" id="ARBA00023136"/>
    </source>
</evidence>
<keyword evidence="8" id="KW-0811">Translocation</keyword>
<dbReference type="InterPro" id="IPR003849">
    <property type="entry name" value="Preprotein_translocase_YajC"/>
</dbReference>
<evidence type="ECO:0000313" key="13">
    <source>
        <dbReference type="Proteomes" id="UP001524502"/>
    </source>
</evidence>
<gene>
    <name evidence="12" type="primary">yajC</name>
    <name evidence="12" type="ORF">NE619_04180</name>
</gene>
<dbReference type="NCBIfam" id="TIGR00739">
    <property type="entry name" value="yajC"/>
    <property type="match status" value="1"/>
</dbReference>
<keyword evidence="3" id="KW-0813">Transport</keyword>
<keyword evidence="5 11" id="KW-0812">Transmembrane</keyword>
<evidence type="ECO:0000256" key="2">
    <source>
        <dbReference type="ARBA" id="ARBA00006742"/>
    </source>
</evidence>
<evidence type="ECO:0000256" key="3">
    <source>
        <dbReference type="ARBA" id="ARBA00022448"/>
    </source>
</evidence>
<sequence length="155" mass="17347">MNGNMLATLLPLVLLLVVMYFLLIRPQKKREKQVNQMRSNVRVGDEIITIGGICGKVVKTKEESLVIQVGADKVKFEVMRWSISKVVENANAKPTKKVSVSSEEETEEEEAPKKAMPRRLKKKAAEEEKAEEPETAEEAAPEQEPAEEAAAEEEK</sequence>
<dbReference type="RefSeq" id="WP_256131103.1">
    <property type="nucleotide sequence ID" value="NZ_JANFXK010000003.1"/>
</dbReference>
<comment type="caution">
    <text evidence="12">The sequence shown here is derived from an EMBL/GenBank/DDBJ whole genome shotgun (WGS) entry which is preliminary data.</text>
</comment>
<dbReference type="EMBL" id="JANFXK010000003">
    <property type="protein sequence ID" value="MCQ4635917.1"/>
    <property type="molecule type" value="Genomic_DNA"/>
</dbReference>
<evidence type="ECO:0000256" key="4">
    <source>
        <dbReference type="ARBA" id="ARBA00022475"/>
    </source>
</evidence>
<evidence type="ECO:0000256" key="7">
    <source>
        <dbReference type="ARBA" id="ARBA00022989"/>
    </source>
</evidence>